<dbReference type="InterPro" id="IPR039884">
    <property type="entry name" value="R3HC1/R3HCL"/>
</dbReference>
<keyword evidence="3" id="KW-1185">Reference proteome</keyword>
<accession>A0A553Q858</accession>
<protein>
    <submittedName>
        <fullName evidence="2">Uncharacterized protein</fullName>
    </submittedName>
</protein>
<feature type="region of interest" description="Disordered" evidence="1">
    <location>
        <begin position="208"/>
        <end position="241"/>
    </location>
</feature>
<evidence type="ECO:0000313" key="2">
    <source>
        <dbReference type="EMBL" id="TRY86097.1"/>
    </source>
</evidence>
<name>A0A553Q858_9TELE</name>
<reference evidence="2 3" key="1">
    <citation type="journal article" date="2019" name="Sci. Data">
        <title>Hybrid genome assembly and annotation of Danionella translucida.</title>
        <authorList>
            <person name="Kadobianskyi M."/>
            <person name="Schulze L."/>
            <person name="Schuelke M."/>
            <person name="Judkewitz B."/>
        </authorList>
    </citation>
    <scope>NUCLEOTIDE SEQUENCE [LARGE SCALE GENOMIC DNA]</scope>
    <source>
        <strain evidence="2 3">Bolton</strain>
    </source>
</reference>
<dbReference type="PANTHER" id="PTHR21678:SF7">
    <property type="entry name" value="COILED-COIL DOMAIN-CONTAINING PROTEIN R3HCC1L"/>
    <property type="match status" value="1"/>
</dbReference>
<gene>
    <name evidence="2" type="ORF">DNTS_030186</name>
</gene>
<dbReference type="EMBL" id="SRMA01026244">
    <property type="protein sequence ID" value="TRY86097.1"/>
    <property type="molecule type" value="Genomic_DNA"/>
</dbReference>
<organism evidence="2 3">
    <name type="scientific">Danionella cerebrum</name>
    <dbReference type="NCBI Taxonomy" id="2873325"/>
    <lineage>
        <taxon>Eukaryota</taxon>
        <taxon>Metazoa</taxon>
        <taxon>Chordata</taxon>
        <taxon>Craniata</taxon>
        <taxon>Vertebrata</taxon>
        <taxon>Euteleostomi</taxon>
        <taxon>Actinopterygii</taxon>
        <taxon>Neopterygii</taxon>
        <taxon>Teleostei</taxon>
        <taxon>Ostariophysi</taxon>
        <taxon>Cypriniformes</taxon>
        <taxon>Danionidae</taxon>
        <taxon>Danioninae</taxon>
        <taxon>Danionella</taxon>
    </lineage>
</organism>
<feature type="compositionally biased region" description="Polar residues" evidence="1">
    <location>
        <begin position="12"/>
        <end position="22"/>
    </location>
</feature>
<dbReference type="PANTHER" id="PTHR21678">
    <property type="entry name" value="GROWTH INHIBITION AND DIFFERENTIATION RELATED PROTEIN 88"/>
    <property type="match status" value="1"/>
</dbReference>
<sequence length="241" mass="27750">MESEASEPVEGSKTSAAAQTKKPTMEIYIPKKRQVEKNQSDSDKNPRPRPRYTDKARKSKRQKEKSKEKEDVNGGMKAEEVVPEDGGIENQCLQTAKETGEEMDSVMSLKESCKKPSIQEQRFDYYNWSPEDEEVELRDDEISHIIEIYDFPSEQKGFDIKWVDDTHALGLFSSPIADYLLPAKERPQTSAALARRLVIGALGVKSKQTREEREAERNQLREAREQKRLAMKQREDAWEGR</sequence>
<dbReference type="Proteomes" id="UP000316079">
    <property type="component" value="Unassembled WGS sequence"/>
</dbReference>
<evidence type="ECO:0000256" key="1">
    <source>
        <dbReference type="SAM" id="MobiDB-lite"/>
    </source>
</evidence>
<comment type="caution">
    <text evidence="2">The sequence shown here is derived from an EMBL/GenBank/DDBJ whole genome shotgun (WGS) entry which is preliminary data.</text>
</comment>
<proteinExistence type="predicted"/>
<dbReference type="OrthoDB" id="5418203at2759"/>
<dbReference type="STRING" id="623744.A0A553Q858"/>
<feature type="region of interest" description="Disordered" evidence="1">
    <location>
        <begin position="1"/>
        <end position="90"/>
    </location>
</feature>
<feature type="compositionally biased region" description="Basic and acidic residues" evidence="1">
    <location>
        <begin position="65"/>
        <end position="80"/>
    </location>
</feature>
<evidence type="ECO:0000313" key="3">
    <source>
        <dbReference type="Proteomes" id="UP000316079"/>
    </source>
</evidence>
<dbReference type="AlphaFoldDB" id="A0A553Q858"/>
<feature type="compositionally biased region" description="Basic and acidic residues" evidence="1">
    <location>
        <begin position="33"/>
        <end position="56"/>
    </location>
</feature>